<dbReference type="OMA" id="PIEWQDR"/>
<reference evidence="2" key="1">
    <citation type="submission" date="2012-06" db="EMBL/GenBank/DDBJ databases">
        <title>The genome sequence of Coniosporium apollinis CBS 100218.</title>
        <authorList>
            <consortium name="The Broad Institute Genome Sequencing Platform"/>
            <person name="Cuomo C."/>
            <person name="Gorbushina A."/>
            <person name="Noack S."/>
            <person name="Walker B."/>
            <person name="Young S.K."/>
            <person name="Zeng Q."/>
            <person name="Gargeya S."/>
            <person name="Fitzgerald M."/>
            <person name="Haas B."/>
            <person name="Abouelleil A."/>
            <person name="Alvarado L."/>
            <person name="Arachchi H.M."/>
            <person name="Berlin A.M."/>
            <person name="Chapman S.B."/>
            <person name="Goldberg J."/>
            <person name="Griggs A."/>
            <person name="Gujja S."/>
            <person name="Hansen M."/>
            <person name="Howarth C."/>
            <person name="Imamovic A."/>
            <person name="Larimer J."/>
            <person name="McCowan C."/>
            <person name="Montmayeur A."/>
            <person name="Murphy C."/>
            <person name="Neiman D."/>
            <person name="Pearson M."/>
            <person name="Priest M."/>
            <person name="Roberts A."/>
            <person name="Saif S."/>
            <person name="Shea T."/>
            <person name="Sisk P."/>
            <person name="Sykes S."/>
            <person name="Wortman J."/>
            <person name="Nusbaum C."/>
            <person name="Birren B."/>
        </authorList>
    </citation>
    <scope>NUCLEOTIDE SEQUENCE [LARGE SCALE GENOMIC DNA]</scope>
    <source>
        <strain evidence="2">CBS 100218</strain>
    </source>
</reference>
<dbReference type="RefSeq" id="XP_007781639.1">
    <property type="nucleotide sequence ID" value="XM_007783449.1"/>
</dbReference>
<keyword evidence="2" id="KW-1185">Reference proteome</keyword>
<dbReference type="Proteomes" id="UP000016924">
    <property type="component" value="Unassembled WGS sequence"/>
</dbReference>
<evidence type="ECO:0000313" key="2">
    <source>
        <dbReference type="Proteomes" id="UP000016924"/>
    </source>
</evidence>
<dbReference type="EMBL" id="JH767579">
    <property type="protein sequence ID" value="EON66322.1"/>
    <property type="molecule type" value="Genomic_DNA"/>
</dbReference>
<gene>
    <name evidence="1" type="ORF">W97_05715</name>
</gene>
<name>R7YWN9_CONA1</name>
<dbReference type="GeneID" id="19903026"/>
<proteinExistence type="predicted"/>
<evidence type="ECO:0000313" key="1">
    <source>
        <dbReference type="EMBL" id="EON66322.1"/>
    </source>
</evidence>
<accession>R7YWN9</accession>
<organism evidence="1 2">
    <name type="scientific">Coniosporium apollinis (strain CBS 100218)</name>
    <name type="common">Rock-inhabiting black yeast</name>
    <dbReference type="NCBI Taxonomy" id="1168221"/>
    <lineage>
        <taxon>Eukaryota</taxon>
        <taxon>Fungi</taxon>
        <taxon>Dikarya</taxon>
        <taxon>Ascomycota</taxon>
        <taxon>Pezizomycotina</taxon>
        <taxon>Dothideomycetes</taxon>
        <taxon>Dothideomycetes incertae sedis</taxon>
        <taxon>Coniosporium</taxon>
    </lineage>
</organism>
<sequence>MNTLFPHAAYEEDQRYARTILTLHVLSRGFTTGATISLLTATASTLLSQPRTWATFGRKALISSSRGAIIGLLASDLALTARMWGREEIEWQSRAWRLQENRGQSEADKWVTASEVLGVAAVVVAARTGRLPAGLGSKRVPAMATAVVGAAGLGSVVGTAEYVVWRHGIKRGKWPEVAESVKTGVESAEKGMGVKSTS</sequence>
<dbReference type="AlphaFoldDB" id="R7YWN9"/>
<protein>
    <submittedName>
        <fullName evidence="1">Uncharacterized protein</fullName>
    </submittedName>
</protein>
<dbReference type="eggNOG" id="ENOG502S5YS">
    <property type="taxonomic scope" value="Eukaryota"/>
</dbReference>
<dbReference type="HOGENOM" id="CLU_100672_0_0_1"/>
<dbReference type="OrthoDB" id="544298at2759"/>